<protein>
    <submittedName>
        <fullName evidence="1">Uncharacterized protein</fullName>
    </submittedName>
</protein>
<evidence type="ECO:0000313" key="1">
    <source>
        <dbReference type="EMBL" id="CAG37294.1"/>
    </source>
</evidence>
<proteinExistence type="predicted"/>
<organism evidence="1 2">
    <name type="scientific">Desulfotalea psychrophila (strain LSv54 / DSM 12343)</name>
    <dbReference type="NCBI Taxonomy" id="177439"/>
    <lineage>
        <taxon>Bacteria</taxon>
        <taxon>Pseudomonadati</taxon>
        <taxon>Thermodesulfobacteriota</taxon>
        <taxon>Desulfobulbia</taxon>
        <taxon>Desulfobulbales</taxon>
        <taxon>Desulfocapsaceae</taxon>
        <taxon>Desulfotalea</taxon>
    </lineage>
</organism>
<dbReference type="Proteomes" id="UP000000602">
    <property type="component" value="Chromosome"/>
</dbReference>
<dbReference type="AlphaFoldDB" id="Q6AK32"/>
<dbReference type="EMBL" id="CR522870">
    <property type="protein sequence ID" value="CAG37294.1"/>
    <property type="molecule type" value="Genomic_DNA"/>
</dbReference>
<name>Q6AK32_DESPS</name>
<dbReference type="HOGENOM" id="CLU_2552763_0_0_7"/>
<keyword evidence="2" id="KW-1185">Reference proteome</keyword>
<accession>Q6AK32</accession>
<sequence>MGASLSCISSLQSKTFPSALSLRVSKEVSLLLLSRVTLRAERIFQKRSIIASATTSFVFHQTDNFFEAQDRKTALVHSFFKF</sequence>
<dbReference type="STRING" id="177439.DP2565"/>
<evidence type="ECO:0000313" key="2">
    <source>
        <dbReference type="Proteomes" id="UP000000602"/>
    </source>
</evidence>
<gene>
    <name evidence="1" type="ordered locus">DP2565</name>
</gene>
<reference evidence="2" key="1">
    <citation type="journal article" date="2004" name="Environ. Microbiol.">
        <title>The genome of Desulfotalea psychrophila, a sulfate-reducing bacterium from permanently cold Arctic sediments.</title>
        <authorList>
            <person name="Rabus R."/>
            <person name="Ruepp A."/>
            <person name="Frickey T."/>
            <person name="Rattei T."/>
            <person name="Fartmann B."/>
            <person name="Stark M."/>
            <person name="Bauer M."/>
            <person name="Zibat A."/>
            <person name="Lombardot T."/>
            <person name="Becker I."/>
            <person name="Amann J."/>
            <person name="Gellner K."/>
            <person name="Teeling H."/>
            <person name="Leuschner W.D."/>
            <person name="Gloeckner F.-O."/>
            <person name="Lupas A.N."/>
            <person name="Amann R."/>
            <person name="Klenk H.-P."/>
        </authorList>
    </citation>
    <scope>NUCLEOTIDE SEQUENCE [LARGE SCALE GENOMIC DNA]</scope>
    <source>
        <strain evidence="2">DSM 12343 / LSv54</strain>
    </source>
</reference>
<dbReference type="KEGG" id="dps:DP2565"/>